<dbReference type="Pfam" id="PF05430">
    <property type="entry name" value="Methyltransf_30"/>
    <property type="match status" value="1"/>
</dbReference>
<dbReference type="PANTHER" id="PTHR13847:SF283">
    <property type="entry name" value="TRNA 5-METHYLAMINOMETHYL-2-THIOURIDINE BIOSYNTHESIS BIFUNCTIONAL PROTEIN MNMC"/>
    <property type="match status" value="1"/>
</dbReference>
<dbReference type="SUPFAM" id="SSF51905">
    <property type="entry name" value="FAD/NAD(P)-binding domain"/>
    <property type="match status" value="1"/>
</dbReference>
<evidence type="ECO:0000256" key="1">
    <source>
        <dbReference type="ARBA" id="ARBA00022490"/>
    </source>
</evidence>
<evidence type="ECO:0000256" key="6">
    <source>
        <dbReference type="ARBA" id="ARBA00022694"/>
    </source>
</evidence>
<dbReference type="NCBIfam" id="NF002481">
    <property type="entry name" value="PRK01747.1-2"/>
    <property type="match status" value="1"/>
</dbReference>
<keyword evidence="5 10" id="KW-0949">S-adenosyl-L-methionine</keyword>
<dbReference type="InterPro" id="IPR006076">
    <property type="entry name" value="FAD-dep_OxRdtase"/>
</dbReference>
<dbReference type="InterPro" id="IPR047785">
    <property type="entry name" value="tRNA_MNMC2"/>
</dbReference>
<keyword evidence="4 10" id="KW-0808">Transferase</keyword>
<dbReference type="InterPro" id="IPR023032">
    <property type="entry name" value="tRNA_MAMT_biosynth_bifunc_MnmC"/>
</dbReference>
<evidence type="ECO:0000256" key="4">
    <source>
        <dbReference type="ARBA" id="ARBA00022679"/>
    </source>
</evidence>
<dbReference type="Gene3D" id="3.30.9.10">
    <property type="entry name" value="D-Amino Acid Oxidase, subunit A, domain 2"/>
    <property type="match status" value="1"/>
</dbReference>
<evidence type="ECO:0000259" key="12">
    <source>
        <dbReference type="Pfam" id="PF05430"/>
    </source>
</evidence>
<gene>
    <name evidence="10 13" type="primary">mnmC</name>
    <name evidence="13" type="ORF">ACFODT_17385</name>
</gene>
<evidence type="ECO:0000313" key="13">
    <source>
        <dbReference type="EMBL" id="MFC3025576.1"/>
    </source>
</evidence>
<feature type="domain" description="FAD dependent oxidoreductase" evidence="11">
    <location>
        <begin position="268"/>
        <end position="637"/>
    </location>
</feature>
<evidence type="ECO:0000256" key="7">
    <source>
        <dbReference type="ARBA" id="ARBA00022827"/>
    </source>
</evidence>
<dbReference type="InterPro" id="IPR008471">
    <property type="entry name" value="MnmC-like_methylTransf"/>
</dbReference>
<evidence type="ECO:0000256" key="9">
    <source>
        <dbReference type="ARBA" id="ARBA00023268"/>
    </source>
</evidence>
<dbReference type="EMBL" id="JBHRSE010000122">
    <property type="protein sequence ID" value="MFC3025576.1"/>
    <property type="molecule type" value="Genomic_DNA"/>
</dbReference>
<comment type="subcellular location">
    <subcellularLocation>
        <location evidence="10">Cytoplasm</location>
    </subcellularLocation>
</comment>
<comment type="similarity">
    <text evidence="10">In the C-terminal section; belongs to the DAO family.</text>
</comment>
<dbReference type="Gene3D" id="3.50.50.60">
    <property type="entry name" value="FAD/NAD(P)-binding domain"/>
    <property type="match status" value="1"/>
</dbReference>
<evidence type="ECO:0000313" key="14">
    <source>
        <dbReference type="Proteomes" id="UP001595384"/>
    </source>
</evidence>
<name>A0ABV7CC54_9VIBR</name>
<dbReference type="EC" id="1.5.-.-" evidence="10"/>
<keyword evidence="6 10" id="KW-0819">tRNA processing</keyword>
<dbReference type="InterPro" id="IPR017610">
    <property type="entry name" value="tRNA_S-uridine_synth_MnmC_C"/>
</dbReference>
<protein>
    <recommendedName>
        <fullName evidence="10">tRNA 5-methylaminomethyl-2-thiouridine biosynthesis bifunctional protein MnmC</fullName>
        <shortName evidence="10">tRNA mnm(5)s(2)U biosynthesis bifunctional protein</shortName>
    </recommendedName>
    <domain>
        <recommendedName>
            <fullName evidence="10">tRNA (mnm(5)s(2)U34)-methyltransferase</fullName>
            <ecNumber evidence="10">2.1.1.61</ecNumber>
        </recommendedName>
    </domain>
    <domain>
        <recommendedName>
            <fullName evidence="10">FAD-dependent cmnm(5)s(2)U34 oxidoreductase</fullName>
            <ecNumber evidence="10">1.5.-.-</ecNumber>
        </recommendedName>
    </domain>
</protein>
<keyword evidence="2 10" id="KW-0489">Methyltransferase</keyword>
<reference evidence="14" key="1">
    <citation type="journal article" date="2019" name="Int. J. Syst. Evol. Microbiol.">
        <title>The Global Catalogue of Microorganisms (GCM) 10K type strain sequencing project: providing services to taxonomists for standard genome sequencing and annotation.</title>
        <authorList>
            <consortium name="The Broad Institute Genomics Platform"/>
            <consortium name="The Broad Institute Genome Sequencing Center for Infectious Disease"/>
            <person name="Wu L."/>
            <person name="Ma J."/>
        </authorList>
    </citation>
    <scope>NUCLEOTIDE SEQUENCE [LARGE SCALE GENOMIC DNA]</scope>
    <source>
        <strain evidence="14">KCTC 62784</strain>
    </source>
</reference>
<keyword evidence="14" id="KW-1185">Reference proteome</keyword>
<comment type="function">
    <text evidence="10">Catalyzes the last two steps in the biosynthesis of 5-methylaminomethyl-2-thiouridine (mnm(5)s(2)U) at the wobble position (U34) in tRNA. Catalyzes the FAD-dependent demodification of cmnm(5)s(2)U34 to nm(5)s(2)U34, followed by the transfer of a methyl group from S-adenosyl-L-methionine to nm(5)s(2)U34, to form mnm(5)s(2)U34.</text>
</comment>
<feature type="region of interest" description="tRNA (mnm(5)s(2)U34)-methyltransferase" evidence="10">
    <location>
        <begin position="1"/>
        <end position="246"/>
    </location>
</feature>
<comment type="similarity">
    <text evidence="10">In the N-terminal section; belongs to the methyltransferase superfamily. tRNA (mnm(5)s(2)U34)-methyltransferase family.</text>
</comment>
<dbReference type="PANTHER" id="PTHR13847">
    <property type="entry name" value="SARCOSINE DEHYDROGENASE-RELATED"/>
    <property type="match status" value="1"/>
</dbReference>
<dbReference type="Pfam" id="PF01266">
    <property type="entry name" value="DAO"/>
    <property type="match status" value="1"/>
</dbReference>
<comment type="caution">
    <text evidence="13">The sequence shown here is derived from an EMBL/GenBank/DDBJ whole genome shotgun (WGS) entry which is preliminary data.</text>
</comment>
<dbReference type="NCBIfam" id="NF002484">
    <property type="entry name" value="PRK01747.1-5"/>
    <property type="match status" value="1"/>
</dbReference>
<keyword evidence="3 10" id="KW-0285">Flavoprotein</keyword>
<dbReference type="InterPro" id="IPR029063">
    <property type="entry name" value="SAM-dependent_MTases_sf"/>
</dbReference>
<dbReference type="InterPro" id="IPR036188">
    <property type="entry name" value="FAD/NAD-bd_sf"/>
</dbReference>
<dbReference type="NCBIfam" id="TIGR03197">
    <property type="entry name" value="MnmC_Cterm"/>
    <property type="match status" value="1"/>
</dbReference>
<sequence>MTMTTSITHAHLDWNESGTPVSDQFDDVYFSNVNGLDETRYVFLTQNQLPTRWEHYQHPRFVVAETGFGTGLNFLALWQWFEAFRQNNPEAPLQSLHFISFEKYPLTKDDLIKAHQAWPELAEYATQLQDQYPLAIPECHRMIFADGLITVDLWFGDIKTCLPSVPTPEHGLVDAWFLDGFAPSKNPDMWSQDLFNGMVQLAKQDCSVATFTAAGFVRRGLIEAGFDMKKVKGFGTKRDMIVGHLAHKKPYTNIHPWFAHQGTDNLHDVAIIGGGIASACLANALIHRGISVTLYCQDEKPACGASGNRQGALYPLLNGNHDDVSRVFAPAFVFARQFLNQAAQHFDFAHSWCGVTQLMWDEKSAKKLHRLLQDQFDPNLVHGLNAQETDAITKQHIGLPSVHYPLGGWLSPEQLTTGLLQHLQQRGLVVHYQCPIQSLDWQEDSQHWHLDDGSTTRPHQAVVIATGHQFDHFTQTQDLPLGKVKGQVSHVPTNDTLTELQTVLCYDGYMTPADPVTQTHCIGASYHRNQTDTTFEPQAQIDNVKRLRHCVPQPWTETVDSSDNWSRQGVRCVSRDHLPFVGNIGRFSHIMADYADLHTMAPQDVKPVASYPNLYAFLGLGARGLTSAPLLGEALASQMCQQPMPFPVDVLETLHPSRMWVRKLKKGKAIVRRSRSSHK</sequence>
<evidence type="ECO:0000256" key="10">
    <source>
        <dbReference type="HAMAP-Rule" id="MF_01102"/>
    </source>
</evidence>
<evidence type="ECO:0000256" key="2">
    <source>
        <dbReference type="ARBA" id="ARBA00022603"/>
    </source>
</evidence>
<dbReference type="HAMAP" id="MF_01102">
    <property type="entry name" value="MnmC"/>
    <property type="match status" value="1"/>
</dbReference>
<keyword evidence="8 10" id="KW-0560">Oxidoreductase</keyword>
<dbReference type="Gene3D" id="3.40.50.150">
    <property type="entry name" value="Vaccinia Virus protein VP39"/>
    <property type="match status" value="1"/>
</dbReference>
<dbReference type="EC" id="2.1.1.61" evidence="10"/>
<proteinExistence type="inferred from homology"/>
<evidence type="ECO:0000256" key="8">
    <source>
        <dbReference type="ARBA" id="ARBA00023002"/>
    </source>
</evidence>
<comment type="catalytic activity">
    <reaction evidence="10">
        <text>5-aminomethyl-2-thiouridine(34) in tRNA + S-adenosyl-L-methionine = 5-methylaminomethyl-2-thiouridine(34) in tRNA + S-adenosyl-L-homocysteine + H(+)</text>
        <dbReference type="Rhea" id="RHEA:19569"/>
        <dbReference type="Rhea" id="RHEA-COMP:10195"/>
        <dbReference type="Rhea" id="RHEA-COMP:10197"/>
        <dbReference type="ChEBI" id="CHEBI:15378"/>
        <dbReference type="ChEBI" id="CHEBI:57856"/>
        <dbReference type="ChEBI" id="CHEBI:59789"/>
        <dbReference type="ChEBI" id="CHEBI:74454"/>
        <dbReference type="ChEBI" id="CHEBI:74455"/>
        <dbReference type="EC" id="2.1.1.61"/>
    </reaction>
</comment>
<evidence type="ECO:0000256" key="3">
    <source>
        <dbReference type="ARBA" id="ARBA00022630"/>
    </source>
</evidence>
<dbReference type="Proteomes" id="UP001595384">
    <property type="component" value="Unassembled WGS sequence"/>
</dbReference>
<feature type="region of interest" description="FAD-dependent cmnm(5)s(2)U34 oxidoreductase" evidence="10">
    <location>
        <begin position="272"/>
        <end position="679"/>
    </location>
</feature>
<evidence type="ECO:0000259" key="11">
    <source>
        <dbReference type="Pfam" id="PF01266"/>
    </source>
</evidence>
<keyword evidence="1 10" id="KW-0963">Cytoplasm</keyword>
<organism evidence="13 14">
    <name type="scientific">Vibrio zhugei</name>
    <dbReference type="NCBI Taxonomy" id="2479546"/>
    <lineage>
        <taxon>Bacteria</taxon>
        <taxon>Pseudomonadati</taxon>
        <taxon>Pseudomonadota</taxon>
        <taxon>Gammaproteobacteria</taxon>
        <taxon>Vibrionales</taxon>
        <taxon>Vibrionaceae</taxon>
        <taxon>Vibrio</taxon>
    </lineage>
</organism>
<accession>A0ABV7CC54</accession>
<dbReference type="RefSeq" id="WP_123015653.1">
    <property type="nucleotide sequence ID" value="NZ_AP024911.1"/>
</dbReference>
<dbReference type="NCBIfam" id="NF033855">
    <property type="entry name" value="tRNA_MNMC2"/>
    <property type="match status" value="1"/>
</dbReference>
<keyword evidence="9 10" id="KW-0511">Multifunctional enzyme</keyword>
<keyword evidence="7 10" id="KW-0274">FAD</keyword>
<evidence type="ECO:0000256" key="5">
    <source>
        <dbReference type="ARBA" id="ARBA00022691"/>
    </source>
</evidence>
<comment type="cofactor">
    <cofactor evidence="10">
        <name>FAD</name>
        <dbReference type="ChEBI" id="CHEBI:57692"/>
    </cofactor>
</comment>
<feature type="domain" description="MnmC-like methyltransferase" evidence="12">
    <location>
        <begin position="119"/>
        <end position="244"/>
    </location>
</feature>